<evidence type="ECO:0000313" key="1">
    <source>
        <dbReference type="EMBL" id="SYX82457.1"/>
    </source>
</evidence>
<protein>
    <submittedName>
        <fullName evidence="1">Uncharacterized protein</fullName>
    </submittedName>
</protein>
<accession>A0A383R5N9</accession>
<reference evidence="2" key="1">
    <citation type="submission" date="2018-08" db="EMBL/GenBank/DDBJ databases">
        <authorList>
            <person name="Chevrot R."/>
        </authorList>
    </citation>
    <scope>NUCLEOTIDE SEQUENCE [LARGE SCALE GENOMIC DNA]</scope>
</reference>
<dbReference type="EMBL" id="LS992241">
    <property type="protein sequence ID" value="SYX82457.1"/>
    <property type="molecule type" value="Genomic_DNA"/>
</dbReference>
<name>A0A383R5N9_PAEAL</name>
<dbReference type="AlphaFoldDB" id="A0A383R5N9"/>
<sequence>MYFLTFHFMLHLSCNSFTFESTILLNESTSFYKIIARENLCFLMEAKTRLVCSTDLPYLISNDVLAGNVFMKIPKSLTNSFIPDFAKGGDQTEHSPGKGKIVVKKKGASSVLIPTVAFGNPDEKKRKDDRCNEQSLVTKVVSKAFVSVHTEHWFVRVQLFASLCA</sequence>
<dbReference type="Proteomes" id="UP000304148">
    <property type="component" value="Chromosome"/>
</dbReference>
<evidence type="ECO:0000313" key="2">
    <source>
        <dbReference type="Proteomes" id="UP000304148"/>
    </source>
</evidence>
<gene>
    <name evidence="1" type="ORF">PBLR_10879</name>
</gene>
<organism evidence="1 2">
    <name type="scientific">Paenibacillus alvei</name>
    <name type="common">Bacillus alvei</name>
    <dbReference type="NCBI Taxonomy" id="44250"/>
    <lineage>
        <taxon>Bacteria</taxon>
        <taxon>Bacillati</taxon>
        <taxon>Bacillota</taxon>
        <taxon>Bacilli</taxon>
        <taxon>Bacillales</taxon>
        <taxon>Paenibacillaceae</taxon>
        <taxon>Paenibacillus</taxon>
    </lineage>
</organism>
<proteinExistence type="predicted"/>